<gene>
    <name evidence="2" type="ORF">PISMIDRAFT_19373</name>
</gene>
<dbReference type="EMBL" id="KN834180">
    <property type="protein sequence ID" value="KIK11640.1"/>
    <property type="molecule type" value="Genomic_DNA"/>
</dbReference>
<evidence type="ECO:0000313" key="3">
    <source>
        <dbReference type="Proteomes" id="UP000054018"/>
    </source>
</evidence>
<dbReference type="HOGENOM" id="CLU_078028_0_0_1"/>
<proteinExistence type="predicted"/>
<evidence type="ECO:0000256" key="1">
    <source>
        <dbReference type="SAM" id="MobiDB-lite"/>
    </source>
</evidence>
<organism evidence="2 3">
    <name type="scientific">Pisolithus microcarpus 441</name>
    <dbReference type="NCBI Taxonomy" id="765257"/>
    <lineage>
        <taxon>Eukaryota</taxon>
        <taxon>Fungi</taxon>
        <taxon>Dikarya</taxon>
        <taxon>Basidiomycota</taxon>
        <taxon>Agaricomycotina</taxon>
        <taxon>Agaricomycetes</taxon>
        <taxon>Agaricomycetidae</taxon>
        <taxon>Boletales</taxon>
        <taxon>Sclerodermatineae</taxon>
        <taxon>Pisolithaceae</taxon>
        <taxon>Pisolithus</taxon>
    </lineage>
</organism>
<dbReference type="AlphaFoldDB" id="A0A0C9XH59"/>
<keyword evidence="3" id="KW-1185">Reference proteome</keyword>
<accession>A0A0C9XH59</accession>
<protein>
    <submittedName>
        <fullName evidence="2">Uncharacterized protein</fullName>
    </submittedName>
</protein>
<feature type="non-terminal residue" evidence="2">
    <location>
        <position position="247"/>
    </location>
</feature>
<reference evidence="2 3" key="1">
    <citation type="submission" date="2014-04" db="EMBL/GenBank/DDBJ databases">
        <authorList>
            <consortium name="DOE Joint Genome Institute"/>
            <person name="Kuo A."/>
            <person name="Kohler A."/>
            <person name="Costa M.D."/>
            <person name="Nagy L.G."/>
            <person name="Floudas D."/>
            <person name="Copeland A."/>
            <person name="Barry K.W."/>
            <person name="Cichocki N."/>
            <person name="Veneault-Fourrey C."/>
            <person name="LaButti K."/>
            <person name="Lindquist E.A."/>
            <person name="Lipzen A."/>
            <person name="Lundell T."/>
            <person name="Morin E."/>
            <person name="Murat C."/>
            <person name="Sun H."/>
            <person name="Tunlid A."/>
            <person name="Henrissat B."/>
            <person name="Grigoriev I.V."/>
            <person name="Hibbett D.S."/>
            <person name="Martin F."/>
            <person name="Nordberg H.P."/>
            <person name="Cantor M.N."/>
            <person name="Hua S.X."/>
        </authorList>
    </citation>
    <scope>NUCLEOTIDE SEQUENCE [LARGE SCALE GENOMIC DNA]</scope>
    <source>
        <strain evidence="2 3">441</strain>
    </source>
</reference>
<dbReference type="Proteomes" id="UP000054018">
    <property type="component" value="Unassembled WGS sequence"/>
</dbReference>
<dbReference type="OrthoDB" id="2665999at2759"/>
<evidence type="ECO:0000313" key="2">
    <source>
        <dbReference type="EMBL" id="KIK11640.1"/>
    </source>
</evidence>
<reference evidence="3" key="2">
    <citation type="submission" date="2015-01" db="EMBL/GenBank/DDBJ databases">
        <title>Evolutionary Origins and Diversification of the Mycorrhizal Mutualists.</title>
        <authorList>
            <consortium name="DOE Joint Genome Institute"/>
            <consortium name="Mycorrhizal Genomics Consortium"/>
            <person name="Kohler A."/>
            <person name="Kuo A."/>
            <person name="Nagy L.G."/>
            <person name="Floudas D."/>
            <person name="Copeland A."/>
            <person name="Barry K.W."/>
            <person name="Cichocki N."/>
            <person name="Veneault-Fourrey C."/>
            <person name="LaButti K."/>
            <person name="Lindquist E.A."/>
            <person name="Lipzen A."/>
            <person name="Lundell T."/>
            <person name="Morin E."/>
            <person name="Murat C."/>
            <person name="Riley R."/>
            <person name="Ohm R."/>
            <person name="Sun H."/>
            <person name="Tunlid A."/>
            <person name="Henrissat B."/>
            <person name="Grigoriev I.V."/>
            <person name="Hibbett D.S."/>
            <person name="Martin F."/>
        </authorList>
    </citation>
    <scope>NUCLEOTIDE SEQUENCE [LARGE SCALE GENOMIC DNA]</scope>
    <source>
        <strain evidence="3">441</strain>
    </source>
</reference>
<name>A0A0C9XH59_9AGAM</name>
<sequence>MKEPQPSMSYRLWFKWNARTPYRPSPRSCTDVVPIQRICFPIESTSMRKARSADPVSIFEAVPIMRKNFPLVRSSLHRGALQSTVIPAFAGTPCSSTTVTLEASDEVGRTVPEGCLDSPLSPLSSSGEADRTPPASRSDSPVLNPSGVADRNAHPGLSDPPMAKSSDVSSTPVHDNERNQGHDIHACAAHLDREHTVPVTLPSESVSIARTSTKIRGVDHHFTLLLSTGNQPLPAPDPAIPANSGDL</sequence>
<dbReference type="STRING" id="765257.A0A0C9XH59"/>
<feature type="region of interest" description="Disordered" evidence="1">
    <location>
        <begin position="110"/>
        <end position="179"/>
    </location>
</feature>